<name>A0A367KCY3_RHIAZ</name>
<comment type="caution">
    <text evidence="1">The sequence shown here is derived from an EMBL/GenBank/DDBJ whole genome shotgun (WGS) entry which is preliminary data.</text>
</comment>
<reference evidence="1 2" key="1">
    <citation type="journal article" date="2018" name="G3 (Bethesda)">
        <title>Phylogenetic and Phylogenomic Definition of Rhizopus Species.</title>
        <authorList>
            <person name="Gryganskyi A.P."/>
            <person name="Golan J."/>
            <person name="Dolatabadi S."/>
            <person name="Mondo S."/>
            <person name="Robb S."/>
            <person name="Idnurm A."/>
            <person name="Muszewska A."/>
            <person name="Steczkiewicz K."/>
            <person name="Masonjones S."/>
            <person name="Liao H.L."/>
            <person name="Gajdeczka M.T."/>
            <person name="Anike F."/>
            <person name="Vuek A."/>
            <person name="Anishchenko I.M."/>
            <person name="Voigt K."/>
            <person name="de Hoog G.S."/>
            <person name="Smith M.E."/>
            <person name="Heitman J."/>
            <person name="Vilgalys R."/>
            <person name="Stajich J.E."/>
        </authorList>
    </citation>
    <scope>NUCLEOTIDE SEQUENCE [LARGE SCALE GENOMIC DNA]</scope>
    <source>
        <strain evidence="1 2">CBS 357.93</strain>
    </source>
</reference>
<dbReference type="EMBL" id="PJQL01000080">
    <property type="protein sequence ID" value="RCI00103.1"/>
    <property type="molecule type" value="Genomic_DNA"/>
</dbReference>
<organism evidence="1 2">
    <name type="scientific">Rhizopus azygosporus</name>
    <name type="common">Rhizopus microsporus var. azygosporus</name>
    <dbReference type="NCBI Taxonomy" id="86630"/>
    <lineage>
        <taxon>Eukaryota</taxon>
        <taxon>Fungi</taxon>
        <taxon>Fungi incertae sedis</taxon>
        <taxon>Mucoromycota</taxon>
        <taxon>Mucoromycotina</taxon>
        <taxon>Mucoromycetes</taxon>
        <taxon>Mucorales</taxon>
        <taxon>Mucorineae</taxon>
        <taxon>Rhizopodaceae</taxon>
        <taxon>Rhizopus</taxon>
    </lineage>
</organism>
<proteinExistence type="predicted"/>
<keyword evidence="2" id="KW-1185">Reference proteome</keyword>
<sequence>MDPRYAQSTKEERDPYVLMHHQDRVRRALTYIRAPAKGHNSTEILYFEHDMEMSSRNPEEDILQQL</sequence>
<protein>
    <submittedName>
        <fullName evidence="1">Uncharacterized protein</fullName>
    </submittedName>
</protein>
<accession>A0A367KCY3</accession>
<evidence type="ECO:0000313" key="2">
    <source>
        <dbReference type="Proteomes" id="UP000252139"/>
    </source>
</evidence>
<evidence type="ECO:0000313" key="1">
    <source>
        <dbReference type="EMBL" id="RCI00103.1"/>
    </source>
</evidence>
<dbReference type="Proteomes" id="UP000252139">
    <property type="component" value="Unassembled WGS sequence"/>
</dbReference>
<dbReference type="AlphaFoldDB" id="A0A367KCY3"/>
<gene>
    <name evidence="1" type="ORF">CU097_011039</name>
</gene>